<comment type="caution">
    <text evidence="7">The sequence shown here is derived from an EMBL/GenBank/DDBJ whole genome shotgun (WGS) entry which is preliminary data.</text>
</comment>
<evidence type="ECO:0000313" key="8">
    <source>
        <dbReference type="Proteomes" id="UP000316184"/>
    </source>
</evidence>
<dbReference type="GO" id="GO:0008909">
    <property type="term" value="F:isochorismate synthase activity"/>
    <property type="evidence" value="ECO:0007669"/>
    <property type="project" value="UniProtKB-EC"/>
</dbReference>
<organism evidence="7 8">
    <name type="scientific">Saccharopolyspora dendranthemae</name>
    <dbReference type="NCBI Taxonomy" id="1181886"/>
    <lineage>
        <taxon>Bacteria</taxon>
        <taxon>Bacillati</taxon>
        <taxon>Actinomycetota</taxon>
        <taxon>Actinomycetes</taxon>
        <taxon>Pseudonocardiales</taxon>
        <taxon>Pseudonocardiaceae</taxon>
        <taxon>Saccharopolyspora</taxon>
    </lineage>
</organism>
<dbReference type="InterPro" id="IPR015890">
    <property type="entry name" value="Chorismate_C"/>
</dbReference>
<dbReference type="PANTHER" id="PTHR42839:SF2">
    <property type="entry name" value="ISOCHORISMATE SYNTHASE ENTC"/>
    <property type="match status" value="1"/>
</dbReference>
<dbReference type="PANTHER" id="PTHR42839">
    <property type="entry name" value="ISOCHORISMATE SYNTHASE ENTC"/>
    <property type="match status" value="1"/>
</dbReference>
<dbReference type="NCBIfam" id="TIGR00543">
    <property type="entry name" value="isochor_syn"/>
    <property type="match status" value="1"/>
</dbReference>
<proteinExistence type="inferred from homology"/>
<gene>
    <name evidence="7" type="ORF">FHU35_13670</name>
</gene>
<accession>A0A561U6E8</accession>
<evidence type="ECO:0000256" key="3">
    <source>
        <dbReference type="ARBA" id="ARBA00012824"/>
    </source>
</evidence>
<reference evidence="7 8" key="1">
    <citation type="submission" date="2019-06" db="EMBL/GenBank/DDBJ databases">
        <title>Sequencing the genomes of 1000 actinobacteria strains.</title>
        <authorList>
            <person name="Klenk H.-P."/>
        </authorList>
    </citation>
    <scope>NUCLEOTIDE SEQUENCE [LARGE SCALE GENOMIC DNA]</scope>
    <source>
        <strain evidence="7 8">DSM 46699</strain>
    </source>
</reference>
<dbReference type="InterPro" id="IPR005801">
    <property type="entry name" value="ADC_synthase"/>
</dbReference>
<dbReference type="SUPFAM" id="SSF56322">
    <property type="entry name" value="ADC synthase"/>
    <property type="match status" value="1"/>
</dbReference>
<sequence length="385" mass="40647">MVGWGCAARLDTSGTARFTDADSWWRQLCGHIDVEDEVGLPGCGPVAFTSLAFADQPGDSVLVLPEVVVGERDGVRWITTIGDAPEPVVEPVRQPGTVSYSDGRLSSTGYRQAVTAAVDRMRDSGGDLLKVVLAHDLVANTSEPLDERFLLHNLASRYSNCWTFAVDGLVGATPELLLERRGYEVRSRVLAGTAWPHPGRTDDEIAAELLASAKNRSEHQYASESLAERLRPFCSELSVPASPSVLRLRNVLHLATDVEGKLADTPEGPGLLSVVEAVHPTAAVGGTPTANAVPLIAELEGMDRGRYAGPVGWIDGSGNGEFGIALRCGQVEQQSTAGAGSGGARGGRVRLFAGGGIVPDSDPDQEVAEAEAKLLPVREALEGVR</sequence>
<comment type="similarity">
    <text evidence="2">Belongs to the isochorismate synthase family.</text>
</comment>
<feature type="domain" description="Chorismate-utilising enzyme C-terminal" evidence="6">
    <location>
        <begin position="108"/>
        <end position="373"/>
    </location>
</feature>
<dbReference type="Proteomes" id="UP000316184">
    <property type="component" value="Unassembled WGS sequence"/>
</dbReference>
<evidence type="ECO:0000256" key="2">
    <source>
        <dbReference type="ARBA" id="ARBA00005297"/>
    </source>
</evidence>
<dbReference type="Gene3D" id="3.60.120.10">
    <property type="entry name" value="Anthranilate synthase"/>
    <property type="match status" value="1"/>
</dbReference>
<comment type="catalytic activity">
    <reaction evidence="1">
        <text>chorismate = isochorismate</text>
        <dbReference type="Rhea" id="RHEA:18985"/>
        <dbReference type="ChEBI" id="CHEBI:29748"/>
        <dbReference type="ChEBI" id="CHEBI:29780"/>
        <dbReference type="EC" id="5.4.4.2"/>
    </reaction>
</comment>
<dbReference type="EMBL" id="VIWX01000003">
    <property type="protein sequence ID" value="TWF94949.1"/>
    <property type="molecule type" value="Genomic_DNA"/>
</dbReference>
<dbReference type="Pfam" id="PF00425">
    <property type="entry name" value="Chorismate_bind"/>
    <property type="match status" value="1"/>
</dbReference>
<dbReference type="AlphaFoldDB" id="A0A561U6E8"/>
<evidence type="ECO:0000256" key="5">
    <source>
        <dbReference type="ARBA" id="ARBA00041564"/>
    </source>
</evidence>
<evidence type="ECO:0000256" key="4">
    <source>
        <dbReference type="ARBA" id="ARBA00023235"/>
    </source>
</evidence>
<protein>
    <recommendedName>
        <fullName evidence="3">isochorismate synthase</fullName>
        <ecNumber evidence="3">5.4.4.2</ecNumber>
    </recommendedName>
    <alternativeName>
        <fullName evidence="5">Isochorismate mutase</fullName>
    </alternativeName>
</protein>
<keyword evidence="4" id="KW-0413">Isomerase</keyword>
<evidence type="ECO:0000313" key="7">
    <source>
        <dbReference type="EMBL" id="TWF94949.1"/>
    </source>
</evidence>
<name>A0A561U6E8_9PSEU</name>
<keyword evidence="8" id="KW-1185">Reference proteome</keyword>
<dbReference type="InterPro" id="IPR004561">
    <property type="entry name" value="IsoChor_synthase"/>
</dbReference>
<evidence type="ECO:0000256" key="1">
    <source>
        <dbReference type="ARBA" id="ARBA00000799"/>
    </source>
</evidence>
<dbReference type="EC" id="5.4.4.2" evidence="3"/>
<evidence type="ECO:0000259" key="6">
    <source>
        <dbReference type="Pfam" id="PF00425"/>
    </source>
</evidence>